<keyword evidence="3" id="KW-1185">Reference proteome</keyword>
<gene>
    <name evidence="2" type="ORF">GCM10023321_72610</name>
</gene>
<organism evidence="2 3">
    <name type="scientific">Pseudonocardia eucalypti</name>
    <dbReference type="NCBI Taxonomy" id="648755"/>
    <lineage>
        <taxon>Bacteria</taxon>
        <taxon>Bacillati</taxon>
        <taxon>Actinomycetota</taxon>
        <taxon>Actinomycetes</taxon>
        <taxon>Pseudonocardiales</taxon>
        <taxon>Pseudonocardiaceae</taxon>
        <taxon>Pseudonocardia</taxon>
    </lineage>
</organism>
<sequence length="108" mass="10566">MAGGVIRSHTASPAARSRLIARANTTSPPATIAAETNAASGQPEADQSASPVITQVSHPDASHATRATVKSGHSDAPPPDPADPADPGELAGTVDTLATSAAPATPEA</sequence>
<accession>A0ABP9R847</accession>
<feature type="region of interest" description="Disordered" evidence="1">
    <location>
        <begin position="1"/>
        <end position="108"/>
    </location>
</feature>
<protein>
    <submittedName>
        <fullName evidence="2">Uncharacterized protein</fullName>
    </submittedName>
</protein>
<dbReference type="Proteomes" id="UP001428817">
    <property type="component" value="Unassembled WGS sequence"/>
</dbReference>
<name>A0ABP9R847_9PSEU</name>
<evidence type="ECO:0000313" key="2">
    <source>
        <dbReference type="EMBL" id="GAA5172567.1"/>
    </source>
</evidence>
<proteinExistence type="predicted"/>
<evidence type="ECO:0000313" key="3">
    <source>
        <dbReference type="Proteomes" id="UP001428817"/>
    </source>
</evidence>
<feature type="compositionally biased region" description="Polar residues" evidence="1">
    <location>
        <begin position="37"/>
        <end position="57"/>
    </location>
</feature>
<dbReference type="EMBL" id="BAABJP010000051">
    <property type="protein sequence ID" value="GAA5172567.1"/>
    <property type="molecule type" value="Genomic_DNA"/>
</dbReference>
<comment type="caution">
    <text evidence="2">The sequence shown here is derived from an EMBL/GenBank/DDBJ whole genome shotgun (WGS) entry which is preliminary data.</text>
</comment>
<evidence type="ECO:0000256" key="1">
    <source>
        <dbReference type="SAM" id="MobiDB-lite"/>
    </source>
</evidence>
<reference evidence="3" key="1">
    <citation type="journal article" date="2019" name="Int. J. Syst. Evol. Microbiol.">
        <title>The Global Catalogue of Microorganisms (GCM) 10K type strain sequencing project: providing services to taxonomists for standard genome sequencing and annotation.</title>
        <authorList>
            <consortium name="The Broad Institute Genomics Platform"/>
            <consortium name="The Broad Institute Genome Sequencing Center for Infectious Disease"/>
            <person name="Wu L."/>
            <person name="Ma J."/>
        </authorList>
    </citation>
    <scope>NUCLEOTIDE SEQUENCE [LARGE SCALE GENOMIC DNA]</scope>
    <source>
        <strain evidence="3">JCM 18303</strain>
    </source>
</reference>